<dbReference type="InterPro" id="IPR032710">
    <property type="entry name" value="NTF2-like_dom_sf"/>
</dbReference>
<dbReference type="PANTHER" id="PTHR31757">
    <property type="entry name" value="SLL0781 PROTEIN"/>
    <property type="match status" value="1"/>
</dbReference>
<dbReference type="AlphaFoldDB" id="A0A5Q4ZHI4"/>
<dbReference type="InterPro" id="IPR009783">
    <property type="entry name" value="DUF1348"/>
</dbReference>
<sequence length="159" mass="18902">MTDPIETRPPLPPFTRETAIQKVRAAEDGWNTRDPERVSLAYTKDSVWRNRAEFTNGRAEIVGLLRRKWAKELDYRLIKELWAFTDNRIAVRFAYEWHDDSNNWFRSYGNENWEFDEHGLMAHRHASINDMPIREADRLFHWPLGRRPDDHPGLSDLGL</sequence>
<dbReference type="EMBL" id="LR699554">
    <property type="protein sequence ID" value="VVD31321.1"/>
    <property type="molecule type" value="Genomic_DNA"/>
</dbReference>
<evidence type="ECO:0008006" key="3">
    <source>
        <dbReference type="Google" id="ProtNLM"/>
    </source>
</evidence>
<dbReference type="Gene3D" id="3.10.450.50">
    <property type="match status" value="1"/>
</dbReference>
<accession>A0A5Q4ZHI4</accession>
<dbReference type="Pfam" id="PF07080">
    <property type="entry name" value="DUF1348"/>
    <property type="match status" value="1"/>
</dbReference>
<dbReference type="SUPFAM" id="SSF54427">
    <property type="entry name" value="NTF2-like"/>
    <property type="match status" value="1"/>
</dbReference>
<organism evidence="1 2">
    <name type="scientific">Paraburkholderia dioscoreae</name>
    <dbReference type="NCBI Taxonomy" id="2604047"/>
    <lineage>
        <taxon>Bacteria</taxon>
        <taxon>Pseudomonadati</taxon>
        <taxon>Pseudomonadota</taxon>
        <taxon>Betaproteobacteria</taxon>
        <taxon>Burkholderiales</taxon>
        <taxon>Burkholderiaceae</taxon>
        <taxon>Paraburkholderia</taxon>
    </lineage>
</organism>
<proteinExistence type="predicted"/>
<dbReference type="Proteomes" id="UP000325811">
    <property type="component" value="Chromosome II"/>
</dbReference>
<protein>
    <recommendedName>
        <fullName evidence="3">COGs COG3558</fullName>
    </recommendedName>
</protein>
<dbReference type="PANTHER" id="PTHR31757:SF0">
    <property type="entry name" value="SLL0781 PROTEIN"/>
    <property type="match status" value="1"/>
</dbReference>
<reference evidence="1 2" key="1">
    <citation type="submission" date="2019-08" db="EMBL/GenBank/DDBJ databases">
        <authorList>
            <person name="Herpell B J."/>
        </authorList>
    </citation>
    <scope>NUCLEOTIDE SEQUENCE [LARGE SCALE GENOMIC DNA]</scope>
    <source>
        <strain evidence="2">Msb3</strain>
    </source>
</reference>
<evidence type="ECO:0000313" key="2">
    <source>
        <dbReference type="Proteomes" id="UP000325811"/>
    </source>
</evidence>
<dbReference type="RefSeq" id="WP_007178655.1">
    <property type="nucleotide sequence ID" value="NZ_LR699554.1"/>
</dbReference>
<evidence type="ECO:0000313" key="1">
    <source>
        <dbReference type="EMBL" id="VVD31321.1"/>
    </source>
</evidence>
<gene>
    <name evidence="1" type="ORF">PDMSB3_0018</name>
</gene>
<name>A0A5Q4ZHI4_9BURK</name>
<keyword evidence="2" id="KW-1185">Reference proteome</keyword>
<dbReference type="KEGG" id="pdio:PDMSB3_0018.1"/>